<dbReference type="EMBL" id="OZ021735">
    <property type="protein sequence ID" value="CAK9310148.1"/>
    <property type="molecule type" value="Genomic_DNA"/>
</dbReference>
<proteinExistence type="inferred from homology"/>
<dbReference type="CDD" id="cd00202">
    <property type="entry name" value="ZnF_GATA"/>
    <property type="match status" value="1"/>
</dbReference>
<dbReference type="InterPro" id="IPR000679">
    <property type="entry name" value="Znf_GATA"/>
</dbReference>
<evidence type="ECO:0000256" key="5">
    <source>
        <dbReference type="ARBA" id="ARBA00023125"/>
    </source>
</evidence>
<reference evidence="11 12" key="1">
    <citation type="submission" date="2024-03" db="EMBL/GenBank/DDBJ databases">
        <authorList>
            <person name="Gkanogiannis A."/>
            <person name="Becerra Lopez-Lavalle L."/>
        </authorList>
    </citation>
    <scope>NUCLEOTIDE SEQUENCE [LARGE SCALE GENOMIC DNA]</scope>
</reference>
<keyword evidence="12" id="KW-1185">Reference proteome</keyword>
<gene>
    <name evidence="11" type="ORF">CITCOLO1_LOCUS1761</name>
</gene>
<evidence type="ECO:0000256" key="4">
    <source>
        <dbReference type="ARBA" id="ARBA00023015"/>
    </source>
</evidence>
<dbReference type="SMART" id="SM00401">
    <property type="entry name" value="ZnF_GATA"/>
    <property type="match status" value="1"/>
</dbReference>
<comment type="similarity">
    <text evidence="7">Belongs to the type IV zinc-finger family. Class B subfamily.</text>
</comment>
<dbReference type="InterPro" id="IPR013088">
    <property type="entry name" value="Znf_NHR/GATA"/>
</dbReference>
<evidence type="ECO:0000256" key="3">
    <source>
        <dbReference type="ARBA" id="ARBA00022833"/>
    </source>
</evidence>
<evidence type="ECO:0000313" key="11">
    <source>
        <dbReference type="EMBL" id="CAK9310148.1"/>
    </source>
</evidence>
<dbReference type="PROSITE" id="PS00344">
    <property type="entry name" value="GATA_ZN_FINGER_1"/>
    <property type="match status" value="1"/>
</dbReference>
<dbReference type="PANTHER" id="PTHR47172">
    <property type="entry name" value="OS01G0976800 PROTEIN"/>
    <property type="match status" value="1"/>
</dbReference>
<sequence length="150" mass="16130">MLKAEVIGDFGLDPSIMAFLMNRAADLSASTSTFNPSLMPDASKQSLLNMEPQKQRACVHCRTTRTPLWRAGPAGPRSLCNACGIRYRKTKNNNNSIGGVNNKMGKGKKVGEGSLKVRVVSLGREIVEEAIGEEEQAAAMLLMALSSGYV</sequence>
<keyword evidence="1" id="KW-0479">Metal-binding</keyword>
<evidence type="ECO:0000313" key="12">
    <source>
        <dbReference type="Proteomes" id="UP001642487"/>
    </source>
</evidence>
<dbReference type="Gene3D" id="3.30.50.10">
    <property type="entry name" value="Erythroid Transcription Factor GATA-1, subunit A"/>
    <property type="match status" value="1"/>
</dbReference>
<dbReference type="PANTHER" id="PTHR47172:SF6">
    <property type="entry name" value="GATA-TYPE DOMAIN-CONTAINING PROTEIN"/>
    <property type="match status" value="1"/>
</dbReference>
<evidence type="ECO:0000256" key="1">
    <source>
        <dbReference type="ARBA" id="ARBA00022723"/>
    </source>
</evidence>
<evidence type="ECO:0000256" key="6">
    <source>
        <dbReference type="ARBA" id="ARBA00023163"/>
    </source>
</evidence>
<protein>
    <recommendedName>
        <fullName evidence="10">GATA-type domain-containing protein</fullName>
    </recommendedName>
</protein>
<accession>A0ABP0XTT9</accession>
<keyword evidence="3" id="KW-0862">Zinc</keyword>
<evidence type="ECO:0000259" key="10">
    <source>
        <dbReference type="PROSITE" id="PS50114"/>
    </source>
</evidence>
<dbReference type="Proteomes" id="UP001642487">
    <property type="component" value="Chromosome 1"/>
</dbReference>
<dbReference type="PROSITE" id="PS50114">
    <property type="entry name" value="GATA_ZN_FINGER_2"/>
    <property type="match status" value="1"/>
</dbReference>
<keyword evidence="4" id="KW-0805">Transcription regulation</keyword>
<dbReference type="Pfam" id="PF00320">
    <property type="entry name" value="GATA"/>
    <property type="match status" value="1"/>
</dbReference>
<keyword evidence="6" id="KW-0804">Transcription</keyword>
<evidence type="ECO:0000256" key="7">
    <source>
        <dbReference type="ARBA" id="ARBA00024019"/>
    </source>
</evidence>
<organism evidence="11 12">
    <name type="scientific">Citrullus colocynthis</name>
    <name type="common">colocynth</name>
    <dbReference type="NCBI Taxonomy" id="252529"/>
    <lineage>
        <taxon>Eukaryota</taxon>
        <taxon>Viridiplantae</taxon>
        <taxon>Streptophyta</taxon>
        <taxon>Embryophyta</taxon>
        <taxon>Tracheophyta</taxon>
        <taxon>Spermatophyta</taxon>
        <taxon>Magnoliopsida</taxon>
        <taxon>eudicotyledons</taxon>
        <taxon>Gunneridae</taxon>
        <taxon>Pentapetalae</taxon>
        <taxon>rosids</taxon>
        <taxon>fabids</taxon>
        <taxon>Cucurbitales</taxon>
        <taxon>Cucurbitaceae</taxon>
        <taxon>Benincaseae</taxon>
        <taxon>Citrullus</taxon>
    </lineage>
</organism>
<name>A0ABP0XTT9_9ROSI</name>
<dbReference type="SUPFAM" id="SSF57716">
    <property type="entry name" value="Glucocorticoid receptor-like (DNA-binding domain)"/>
    <property type="match status" value="1"/>
</dbReference>
<keyword evidence="2 9" id="KW-0863">Zinc-finger</keyword>
<evidence type="ECO:0000256" key="9">
    <source>
        <dbReference type="PROSITE-ProRule" id="PRU00094"/>
    </source>
</evidence>
<evidence type="ECO:0000256" key="2">
    <source>
        <dbReference type="ARBA" id="ARBA00022771"/>
    </source>
</evidence>
<evidence type="ECO:0000256" key="8">
    <source>
        <dbReference type="ARBA" id="ARBA00037539"/>
    </source>
</evidence>
<feature type="domain" description="GATA-type" evidence="10">
    <location>
        <begin position="52"/>
        <end position="88"/>
    </location>
</feature>
<keyword evidence="5" id="KW-0238">DNA-binding</keyword>
<comment type="function">
    <text evidence="8">Transcriptional regulator that specifically binds 5'-GATA-3' or 5'-GAT-3' motifs within gene promoters.</text>
</comment>